<dbReference type="GO" id="GO:0020037">
    <property type="term" value="F:heme binding"/>
    <property type="evidence" value="ECO:0007669"/>
    <property type="project" value="InterPro"/>
</dbReference>
<evidence type="ECO:0000256" key="3">
    <source>
        <dbReference type="ARBA" id="ARBA00022723"/>
    </source>
</evidence>
<dbReference type="Gene3D" id="1.10.760.10">
    <property type="entry name" value="Cytochrome c-like domain"/>
    <property type="match status" value="1"/>
</dbReference>
<evidence type="ECO:0000256" key="4">
    <source>
        <dbReference type="ARBA" id="ARBA00022982"/>
    </source>
</evidence>
<evidence type="ECO:0000256" key="7">
    <source>
        <dbReference type="SAM" id="SignalP"/>
    </source>
</evidence>
<keyword evidence="7" id="KW-0732">Signal</keyword>
<keyword evidence="1" id="KW-0813">Transport</keyword>
<dbReference type="GO" id="GO:0005506">
    <property type="term" value="F:iron ion binding"/>
    <property type="evidence" value="ECO:0007669"/>
    <property type="project" value="InterPro"/>
</dbReference>
<evidence type="ECO:0000259" key="8">
    <source>
        <dbReference type="PROSITE" id="PS51007"/>
    </source>
</evidence>
<reference evidence="9 10" key="1">
    <citation type="journal article" date="2015" name="Int. J. Syst. Evol. Microbiol.">
        <title>Halomonas salicampi sp. nov., a halotolerant and alkalitolerant bacterium isolated from a saltern soil.</title>
        <authorList>
            <person name="Lee J.C."/>
            <person name="Kim Y.S."/>
            <person name="Yun B.S."/>
            <person name="Whang K.S."/>
        </authorList>
    </citation>
    <scope>NUCLEOTIDE SEQUENCE [LARGE SCALE GENOMIC DNA]</scope>
    <source>
        <strain evidence="9 10">BH103</strain>
    </source>
</reference>
<dbReference type="AlphaFoldDB" id="A0A7Z0LJN3"/>
<dbReference type="InterPro" id="IPR002323">
    <property type="entry name" value="Cyt_CIE"/>
</dbReference>
<dbReference type="PANTHER" id="PTHR40942">
    <property type="match status" value="1"/>
</dbReference>
<protein>
    <submittedName>
        <fullName evidence="9">Cytochrome c5 family protein</fullName>
    </submittedName>
</protein>
<sequence>MTAINFRGSMMKILSAALVTATAALAFSLTAQAEPDGEAVYNQACMACHMTGAAGAPIKGDADAWKPRIEKGIETLYTHSIEGFNAMPPKGGNLSLSDEETKAAVDFMVGAVE</sequence>
<keyword evidence="4" id="KW-0249">Electron transport</keyword>
<dbReference type="GO" id="GO:0009055">
    <property type="term" value="F:electron transfer activity"/>
    <property type="evidence" value="ECO:0007669"/>
    <property type="project" value="InterPro"/>
</dbReference>
<dbReference type="InterPro" id="IPR009056">
    <property type="entry name" value="Cyt_c-like_dom"/>
</dbReference>
<dbReference type="InterPro" id="IPR036909">
    <property type="entry name" value="Cyt_c-like_dom_sf"/>
</dbReference>
<keyword evidence="10" id="KW-1185">Reference proteome</keyword>
<dbReference type="Proteomes" id="UP000586119">
    <property type="component" value="Unassembled WGS sequence"/>
</dbReference>
<evidence type="ECO:0000313" key="9">
    <source>
        <dbReference type="EMBL" id="NYS60138.1"/>
    </source>
</evidence>
<dbReference type="EMBL" id="JACCDF010000002">
    <property type="protein sequence ID" value="NYS60138.1"/>
    <property type="molecule type" value="Genomic_DNA"/>
</dbReference>
<dbReference type="PANTHER" id="PTHR40942:SF4">
    <property type="entry name" value="CYTOCHROME C5"/>
    <property type="match status" value="1"/>
</dbReference>
<dbReference type="RefSeq" id="WP_179929442.1">
    <property type="nucleotide sequence ID" value="NZ_JACCDF010000002.1"/>
</dbReference>
<feature type="chain" id="PRO_5030816534" evidence="7">
    <location>
        <begin position="34"/>
        <end position="113"/>
    </location>
</feature>
<comment type="caution">
    <text evidence="9">The sequence shown here is derived from an EMBL/GenBank/DDBJ whole genome shotgun (WGS) entry which is preliminary data.</text>
</comment>
<keyword evidence="5 6" id="KW-0408">Iron</keyword>
<organism evidence="9 10">
    <name type="scientific">Vreelandella salicampi</name>
    <dbReference type="NCBI Taxonomy" id="1449798"/>
    <lineage>
        <taxon>Bacteria</taxon>
        <taxon>Pseudomonadati</taxon>
        <taxon>Pseudomonadota</taxon>
        <taxon>Gammaproteobacteria</taxon>
        <taxon>Oceanospirillales</taxon>
        <taxon>Halomonadaceae</taxon>
        <taxon>Vreelandella</taxon>
    </lineage>
</organism>
<keyword evidence="2 6" id="KW-0349">Heme</keyword>
<dbReference type="PROSITE" id="PS51007">
    <property type="entry name" value="CYTC"/>
    <property type="match status" value="1"/>
</dbReference>
<dbReference type="Pfam" id="PF13442">
    <property type="entry name" value="Cytochrome_CBB3"/>
    <property type="match status" value="1"/>
</dbReference>
<evidence type="ECO:0000256" key="1">
    <source>
        <dbReference type="ARBA" id="ARBA00022448"/>
    </source>
</evidence>
<evidence type="ECO:0000256" key="5">
    <source>
        <dbReference type="ARBA" id="ARBA00023004"/>
    </source>
</evidence>
<evidence type="ECO:0000313" key="10">
    <source>
        <dbReference type="Proteomes" id="UP000586119"/>
    </source>
</evidence>
<name>A0A7Z0LJN3_9GAMM</name>
<feature type="domain" description="Cytochrome c" evidence="8">
    <location>
        <begin position="32"/>
        <end position="112"/>
    </location>
</feature>
<accession>A0A7Z0LJN3</accession>
<evidence type="ECO:0000256" key="2">
    <source>
        <dbReference type="ARBA" id="ARBA00022617"/>
    </source>
</evidence>
<evidence type="ECO:0000256" key="6">
    <source>
        <dbReference type="PROSITE-ProRule" id="PRU00433"/>
    </source>
</evidence>
<proteinExistence type="predicted"/>
<keyword evidence="3 6" id="KW-0479">Metal-binding</keyword>
<gene>
    <name evidence="9" type="ORF">HZS81_05095</name>
</gene>
<dbReference type="PRINTS" id="PR00607">
    <property type="entry name" value="CYTCHROMECIE"/>
</dbReference>
<dbReference type="SUPFAM" id="SSF46626">
    <property type="entry name" value="Cytochrome c"/>
    <property type="match status" value="1"/>
</dbReference>
<feature type="signal peptide" evidence="7">
    <location>
        <begin position="1"/>
        <end position="33"/>
    </location>
</feature>